<dbReference type="Proteomes" id="UP000004030">
    <property type="component" value="Unassembled WGS sequence"/>
</dbReference>
<dbReference type="RefSeq" id="WP_007014248.1">
    <property type="nucleotide sequence ID" value="NZ_AGFM01000054.1"/>
</dbReference>
<proteinExistence type="predicted"/>
<keyword evidence="3" id="KW-1185">Reference proteome</keyword>
<evidence type="ECO:0000313" key="3">
    <source>
        <dbReference type="Proteomes" id="UP000004030"/>
    </source>
</evidence>
<accession>G6EG69</accession>
<dbReference type="PATRIC" id="fig|1088721.3.peg.3296"/>
<dbReference type="eggNOG" id="ENOG502ZHY0">
    <property type="taxonomic scope" value="Bacteria"/>
</dbReference>
<feature type="transmembrane region" description="Helical" evidence="1">
    <location>
        <begin position="51"/>
        <end position="68"/>
    </location>
</feature>
<gene>
    <name evidence="2" type="ORF">NSU_3340</name>
</gene>
<dbReference type="OrthoDB" id="7478824at2"/>
<dbReference type="AlphaFoldDB" id="G6EG69"/>
<keyword evidence="1" id="KW-0472">Membrane</keyword>
<dbReference type="EMBL" id="AGFM01000054">
    <property type="protein sequence ID" value="EHJ59758.1"/>
    <property type="molecule type" value="Genomic_DNA"/>
</dbReference>
<organism evidence="2 3">
    <name type="scientific">Novosphingobium pentaromativorans US6-1</name>
    <dbReference type="NCBI Taxonomy" id="1088721"/>
    <lineage>
        <taxon>Bacteria</taxon>
        <taxon>Pseudomonadati</taxon>
        <taxon>Pseudomonadota</taxon>
        <taxon>Alphaproteobacteria</taxon>
        <taxon>Sphingomonadales</taxon>
        <taxon>Sphingomonadaceae</taxon>
        <taxon>Novosphingobium</taxon>
    </lineage>
</organism>
<feature type="transmembrane region" description="Helical" evidence="1">
    <location>
        <begin position="89"/>
        <end position="117"/>
    </location>
</feature>
<evidence type="ECO:0000256" key="1">
    <source>
        <dbReference type="SAM" id="Phobius"/>
    </source>
</evidence>
<feature type="transmembrane region" description="Helical" evidence="1">
    <location>
        <begin position="12"/>
        <end position="31"/>
    </location>
</feature>
<protein>
    <submittedName>
        <fullName evidence="2">Uncharacterized protein</fullName>
    </submittedName>
</protein>
<name>G6EG69_9SPHN</name>
<keyword evidence="1" id="KW-0812">Transmembrane</keyword>
<comment type="caution">
    <text evidence="2">The sequence shown here is derived from an EMBL/GenBank/DDBJ whole genome shotgun (WGS) entry which is preliminary data.</text>
</comment>
<sequence>MNASAHIRRETAVSGVINLILSLLFFLLTFGTSGPVEVWGPGQWVFDFVPQSFMIALMSTIVPGAITLKKLKRGDLAPLAGSSRLPRNLFARAFVLAAMSALAGTAMIAMLMLFVSISVLPFWFALAAKLLYGLGLALIITPLGLKAALEAPHPSEGRIL</sequence>
<keyword evidence="1" id="KW-1133">Transmembrane helix</keyword>
<reference evidence="2 3" key="1">
    <citation type="journal article" date="2012" name="J. Bacteriol.">
        <title>Genome sequence of benzo(a)pyrene-degrading bacterium Novosphingobium pentaromativorans US6-1.</title>
        <authorList>
            <person name="Luo Y.R."/>
            <person name="Kang S.G."/>
            <person name="Kim S.J."/>
            <person name="Kim M.R."/>
            <person name="Li N."/>
            <person name="Lee J.H."/>
            <person name="Kwon K.K."/>
        </authorList>
    </citation>
    <scope>NUCLEOTIDE SEQUENCE [LARGE SCALE GENOMIC DNA]</scope>
    <source>
        <strain evidence="2 3">US6-1</strain>
    </source>
</reference>
<evidence type="ECO:0000313" key="2">
    <source>
        <dbReference type="EMBL" id="EHJ59758.1"/>
    </source>
</evidence>
<feature type="transmembrane region" description="Helical" evidence="1">
    <location>
        <begin position="123"/>
        <end position="145"/>
    </location>
</feature>
<dbReference type="KEGG" id="npn:JI59_22280"/>